<dbReference type="AlphaFoldDB" id="A0A5N5QEY4"/>
<dbReference type="PANTHER" id="PTHR14145">
    <property type="entry name" value="26S PROTESOME SUBUNIT 6"/>
    <property type="match status" value="1"/>
</dbReference>
<feature type="domain" description="PCI" evidence="8">
    <location>
        <begin position="886"/>
        <end position="1056"/>
    </location>
</feature>
<evidence type="ECO:0000256" key="1">
    <source>
        <dbReference type="ARBA" id="ARBA00004123"/>
    </source>
</evidence>
<keyword evidence="5" id="KW-0736">Signalosome</keyword>
<evidence type="ECO:0000256" key="7">
    <source>
        <dbReference type="SAM" id="MobiDB-lite"/>
    </source>
</evidence>
<dbReference type="Gene3D" id="1.25.40.570">
    <property type="match status" value="1"/>
</dbReference>
<name>A0A5N5QEY4_9AGAM</name>
<dbReference type="EMBL" id="SSOP01000186">
    <property type="protein sequence ID" value="KAB5590224.1"/>
    <property type="molecule type" value="Genomic_DNA"/>
</dbReference>
<dbReference type="SUPFAM" id="SSF46785">
    <property type="entry name" value="Winged helix' DNA-binding domain"/>
    <property type="match status" value="1"/>
</dbReference>
<dbReference type="InterPro" id="IPR036390">
    <property type="entry name" value="WH_DNA-bd_sf"/>
</dbReference>
<dbReference type="InterPro" id="IPR000717">
    <property type="entry name" value="PCI_dom"/>
</dbReference>
<keyword evidence="10" id="KW-1185">Reference proteome</keyword>
<dbReference type="GO" id="GO:0005737">
    <property type="term" value="C:cytoplasm"/>
    <property type="evidence" value="ECO:0007669"/>
    <property type="project" value="UniProtKB-SubCell"/>
</dbReference>
<sequence>MRRARLTSTNCYGKAATSSSTSRAVLTSSMLTAETTEAIQTSTGAGINPPGGANVSGSGNYTGDSNDLSGLVTLSGSTAAYPHPTPIPTDFHWRGPLEVPIGVANISLPVDHSVPVDGQSSIFPSDSPTVARPGSLQRPASCTQLVKSPVFRASSQTDLSRDLFRFTQTESEPLGPERPNWVIVSPTADLHTVPWTSYNLDSEDDEELTGSEDDDQKVVEEIMYSTPTPDPNTRDNTLPFILQSYARWLKFAMFEPTKIARHLRESVVRDFSSSHQSRARIILTANIVGALGKSPNLNATHLALIDSLHAATYRQVVQFISAEPASQRIQDMKNAVAALDHLVETIHIQSYMSPLSTSIKLMKVASPVFRRACSEPPGQLANLPNILWGRQFNLRHFATCDVFMGLVLARPMFFRYDVSYTPDVRNQMALDSTSQCLHGVPGQFVVLAAWINTLYEEFGSSVDPQYVFHIEREIRDVTILSSSSDDPTFSVLRLVVLECWRQVMYVYLYMALCGASTDDQRVLRTVKLFVRLIDSVKPGRIPDKFLFIPIVVVSAFTYRKKDRDILVRRMLGLWEFTNPGGSGDECLRVLMDVWARVEAEKRTAIWQDLRSAWKRVANKVEMEGVYSEYPDVYGDMEGVMSGPSATTPTETQKPMKRNVIVDDQHPFDLEAYISSYTGQAAIRRLRFIAANSTTLQADALRLAIEQTKAVNIGANLYYQLVMEYNALPSVHMQITLDQDWVSKVRAAKDAEGDRLQIELKTYTTNLIKESTRMAYRDLGNFYRSLGDTNNALKHYSKGRESCTTASHVLQMNMAAVELLVEQLNYAQIYSYVFKAESALESAAAGGAAGPAGTGAPSGPGKTDVEYERAKSKLQLASGIAQLGQGNFQKAAWTFLKLEKNIDDWLGTLIASSDIAIYGTLTALATLSRSQIKASVVESDTFTYFIEQEPYIREIIDAYTTNNFKVVLELLERHSSRHALDIVLAPHVSVLTSLIRDRALVLYTTPFTSIRLQRLSDAFGLPLTDVEAHIVRLVKEGQVKGRVDAHEKVLHATQVDARADLFQKALKTGAENEATARKLILRMKLVQNDLVVKMSKSQQQRAGTGPNPHDEEMANIVEIQ</sequence>
<feature type="region of interest" description="Disordered" evidence="7">
    <location>
        <begin position="40"/>
        <end position="61"/>
    </location>
</feature>
<dbReference type="Proteomes" id="UP000383932">
    <property type="component" value="Unassembled WGS sequence"/>
</dbReference>
<comment type="caution">
    <text evidence="9">The sequence shown here is derived from an EMBL/GenBank/DDBJ whole genome shotgun (WGS) entry which is preliminary data.</text>
</comment>
<evidence type="ECO:0000256" key="6">
    <source>
        <dbReference type="ARBA" id="ARBA00023242"/>
    </source>
</evidence>
<feature type="region of interest" description="Disordered" evidence="7">
    <location>
        <begin position="1095"/>
        <end position="1119"/>
    </location>
</feature>
<evidence type="ECO:0000256" key="2">
    <source>
        <dbReference type="ARBA" id="ARBA00004496"/>
    </source>
</evidence>
<dbReference type="OrthoDB" id="422427at2759"/>
<accession>A0A5N5QEY4</accession>
<reference evidence="9" key="1">
    <citation type="journal article" date="2019" name="Fungal Biol. Biotechnol.">
        <title>Draft genome sequence of fastidious pathogen Ceratobasidium theobromae, which causes vascular-streak dieback in Theobroma cacao.</title>
        <authorList>
            <person name="Ali S.S."/>
            <person name="Asman A."/>
            <person name="Shao J."/>
            <person name="Firmansyah A.P."/>
            <person name="Susilo A.W."/>
            <person name="Rosmana A."/>
            <person name="McMahon P."/>
            <person name="Junaid M."/>
            <person name="Guest D."/>
            <person name="Kheng T.Y."/>
            <person name="Meinhardt L.W."/>
            <person name="Bailey B.A."/>
        </authorList>
    </citation>
    <scope>NUCLEOTIDE SEQUENCE [LARGE SCALE GENOMIC DNA]</scope>
    <source>
        <strain evidence="9">CT2</strain>
    </source>
</reference>
<protein>
    <submittedName>
        <fullName evidence="9">COP9 signalosome complex subunit 1</fullName>
    </submittedName>
</protein>
<dbReference type="SMART" id="SM00088">
    <property type="entry name" value="PINT"/>
    <property type="match status" value="1"/>
</dbReference>
<dbReference type="Pfam" id="PF11951">
    <property type="entry name" value="Fungal_trans_2"/>
    <property type="match status" value="1"/>
</dbReference>
<gene>
    <name evidence="9" type="ORF">CTheo_6327</name>
</gene>
<dbReference type="InterPro" id="IPR019585">
    <property type="entry name" value="Rpn7/CSN1"/>
</dbReference>
<evidence type="ECO:0000256" key="3">
    <source>
        <dbReference type="ARBA" id="ARBA00008793"/>
    </source>
</evidence>
<proteinExistence type="inferred from homology"/>
<keyword evidence="6" id="KW-0539">Nucleus</keyword>
<evidence type="ECO:0000256" key="5">
    <source>
        <dbReference type="ARBA" id="ARBA00022790"/>
    </source>
</evidence>
<evidence type="ECO:0000256" key="4">
    <source>
        <dbReference type="ARBA" id="ARBA00022490"/>
    </source>
</evidence>
<dbReference type="InterPro" id="IPR045135">
    <property type="entry name" value="Rpn7_N"/>
</dbReference>
<dbReference type="PANTHER" id="PTHR14145:SF2">
    <property type="entry name" value="COP9 SIGNALOSOME COMPLEX SUBUNIT 1"/>
    <property type="match status" value="1"/>
</dbReference>
<evidence type="ECO:0000313" key="10">
    <source>
        <dbReference type="Proteomes" id="UP000383932"/>
    </source>
</evidence>
<dbReference type="Pfam" id="PF01399">
    <property type="entry name" value="PCI"/>
    <property type="match status" value="1"/>
</dbReference>
<organism evidence="9 10">
    <name type="scientific">Ceratobasidium theobromae</name>
    <dbReference type="NCBI Taxonomy" id="1582974"/>
    <lineage>
        <taxon>Eukaryota</taxon>
        <taxon>Fungi</taxon>
        <taxon>Dikarya</taxon>
        <taxon>Basidiomycota</taxon>
        <taxon>Agaricomycotina</taxon>
        <taxon>Agaricomycetes</taxon>
        <taxon>Cantharellales</taxon>
        <taxon>Ceratobasidiaceae</taxon>
        <taxon>Ceratobasidium</taxon>
    </lineage>
</organism>
<evidence type="ECO:0000259" key="8">
    <source>
        <dbReference type="PROSITE" id="PS50250"/>
    </source>
</evidence>
<reference evidence="9" key="2">
    <citation type="submission" date="2019-04" db="EMBL/GenBank/DDBJ databases">
        <authorList>
            <person name="Ali S."/>
            <person name="Shao J."/>
            <person name="Asman A."/>
            <person name="Bailey B."/>
        </authorList>
    </citation>
    <scope>NUCLEOTIDE SEQUENCE</scope>
    <source>
        <strain evidence="9">CT2</strain>
    </source>
</reference>
<dbReference type="Pfam" id="PF10602">
    <property type="entry name" value="RPN7"/>
    <property type="match status" value="1"/>
</dbReference>
<evidence type="ECO:0000313" key="9">
    <source>
        <dbReference type="EMBL" id="KAB5590224.1"/>
    </source>
</evidence>
<dbReference type="GO" id="GO:0008180">
    <property type="term" value="C:COP9 signalosome"/>
    <property type="evidence" value="ECO:0007669"/>
    <property type="project" value="UniProtKB-KW"/>
</dbReference>
<dbReference type="PROSITE" id="PS50250">
    <property type="entry name" value="PCI"/>
    <property type="match status" value="1"/>
</dbReference>
<comment type="subcellular location">
    <subcellularLocation>
        <location evidence="2">Cytoplasm</location>
    </subcellularLocation>
    <subcellularLocation>
        <location evidence="1">Nucleus</location>
    </subcellularLocation>
</comment>
<keyword evidence="4" id="KW-0963">Cytoplasm</keyword>
<comment type="similarity">
    <text evidence="3">Belongs to the CSN1 family.</text>
</comment>
<dbReference type="InterPro" id="IPR021858">
    <property type="entry name" value="Fun_TF"/>
</dbReference>